<dbReference type="AlphaFoldDB" id="A0A8J4TCA0"/>
<organism evidence="1 2">
    <name type="scientific">Paragonimus heterotremus</name>
    <dbReference type="NCBI Taxonomy" id="100268"/>
    <lineage>
        <taxon>Eukaryota</taxon>
        <taxon>Metazoa</taxon>
        <taxon>Spiralia</taxon>
        <taxon>Lophotrochozoa</taxon>
        <taxon>Platyhelminthes</taxon>
        <taxon>Trematoda</taxon>
        <taxon>Digenea</taxon>
        <taxon>Plagiorchiida</taxon>
        <taxon>Troglotremata</taxon>
        <taxon>Troglotrematidae</taxon>
        <taxon>Paragonimus</taxon>
    </lineage>
</organism>
<dbReference type="Proteomes" id="UP000748531">
    <property type="component" value="Unassembled WGS sequence"/>
</dbReference>
<evidence type="ECO:0000313" key="1">
    <source>
        <dbReference type="EMBL" id="KAF5402109.1"/>
    </source>
</evidence>
<dbReference type="EMBL" id="LUCH01002021">
    <property type="protein sequence ID" value="KAF5402109.1"/>
    <property type="molecule type" value="Genomic_DNA"/>
</dbReference>
<evidence type="ECO:0000313" key="2">
    <source>
        <dbReference type="Proteomes" id="UP000748531"/>
    </source>
</evidence>
<reference evidence="1" key="1">
    <citation type="submission" date="2019-05" db="EMBL/GenBank/DDBJ databases">
        <title>Annotation for the trematode Paragonimus heterotremus.</title>
        <authorList>
            <person name="Choi Y.-J."/>
        </authorList>
    </citation>
    <scope>NUCLEOTIDE SEQUENCE</scope>
    <source>
        <strain evidence="1">LC</strain>
    </source>
</reference>
<accession>A0A8J4TCA0</accession>
<proteinExistence type="predicted"/>
<protein>
    <submittedName>
        <fullName evidence="1">Uncharacterized protein</fullName>
    </submittedName>
</protein>
<sequence>MSISCGPRTGALETSGQILVVFQFQEFIQPLYLVFCGNSPPFTLQAFLAKQQYTLHGYQRRLFRNIPKILYVCFRKILSASFTKNKTCRLQPSTTDFSDVNECVKGSNSLDESLSQNDDTNLLESRFKDISPRILKIVTALLTVTWNKDVNAEVEYWKKEFNTNPNAFSKLKNGSIKQTVLSKLAFDWLKELKNPILRLQDLLMLAQDSSANIWEQLETLEKPVVCTLVLIARFLGCLKPLPLELELSLVRRFVELLLQIDDGALSDNCPNNHLPINSLDFPMGSFSKIYAEAVNLMQTLTDILSNSSDWNHCRISTCMFSKSES</sequence>
<comment type="caution">
    <text evidence="1">The sequence shown here is derived from an EMBL/GenBank/DDBJ whole genome shotgun (WGS) entry which is preliminary data.</text>
</comment>
<dbReference type="OrthoDB" id="19045at2759"/>
<keyword evidence="2" id="KW-1185">Reference proteome</keyword>
<name>A0A8J4TCA0_9TREM</name>
<gene>
    <name evidence="1" type="ORF">PHET_04629</name>
</gene>